<keyword evidence="7" id="KW-1185">Reference proteome</keyword>
<dbReference type="Pfam" id="PF02909">
    <property type="entry name" value="TetR_C_1"/>
    <property type="match status" value="1"/>
</dbReference>
<gene>
    <name evidence="6" type="ORF">ACFS27_01255</name>
</gene>
<reference evidence="7" key="1">
    <citation type="journal article" date="2019" name="Int. J. Syst. Evol. Microbiol.">
        <title>The Global Catalogue of Microorganisms (GCM) 10K type strain sequencing project: providing services to taxonomists for standard genome sequencing and annotation.</title>
        <authorList>
            <consortium name="The Broad Institute Genomics Platform"/>
            <consortium name="The Broad Institute Genome Sequencing Center for Infectious Disease"/>
            <person name="Wu L."/>
            <person name="Ma J."/>
        </authorList>
    </citation>
    <scope>NUCLEOTIDE SEQUENCE [LARGE SCALE GENOMIC DNA]</scope>
    <source>
        <strain evidence="7">CCM 7044</strain>
    </source>
</reference>
<dbReference type="InterPro" id="IPR036271">
    <property type="entry name" value="Tet_transcr_reg_TetR-rel_C_sf"/>
</dbReference>
<dbReference type="PANTHER" id="PTHR30055:SF151">
    <property type="entry name" value="TRANSCRIPTIONAL REGULATORY PROTEIN"/>
    <property type="match status" value="1"/>
</dbReference>
<name>A0ABW5VKM5_9MICO</name>
<keyword evidence="3" id="KW-0804">Transcription</keyword>
<dbReference type="InterPro" id="IPR004111">
    <property type="entry name" value="Repressor_TetR_C"/>
</dbReference>
<protein>
    <submittedName>
        <fullName evidence="6">TetR/AcrR family transcriptional regulator</fullName>
    </submittedName>
</protein>
<keyword evidence="2 4" id="KW-0238">DNA-binding</keyword>
<dbReference type="Pfam" id="PF00440">
    <property type="entry name" value="TetR_N"/>
    <property type="match status" value="1"/>
</dbReference>
<dbReference type="EMBL" id="JBHUOG010000001">
    <property type="protein sequence ID" value="MFD2792167.1"/>
    <property type="molecule type" value="Genomic_DNA"/>
</dbReference>
<evidence type="ECO:0000259" key="5">
    <source>
        <dbReference type="PROSITE" id="PS50977"/>
    </source>
</evidence>
<evidence type="ECO:0000256" key="4">
    <source>
        <dbReference type="PROSITE-ProRule" id="PRU00335"/>
    </source>
</evidence>
<feature type="DNA-binding region" description="H-T-H motif" evidence="4">
    <location>
        <begin position="52"/>
        <end position="71"/>
    </location>
</feature>
<dbReference type="InterPro" id="IPR050109">
    <property type="entry name" value="HTH-type_TetR-like_transc_reg"/>
</dbReference>
<dbReference type="Proteomes" id="UP001597479">
    <property type="component" value="Unassembled WGS sequence"/>
</dbReference>
<evidence type="ECO:0000256" key="3">
    <source>
        <dbReference type="ARBA" id="ARBA00023163"/>
    </source>
</evidence>
<dbReference type="SUPFAM" id="SSF46689">
    <property type="entry name" value="Homeodomain-like"/>
    <property type="match status" value="1"/>
</dbReference>
<organism evidence="6 7">
    <name type="scientific">Promicromonospora vindobonensis</name>
    <dbReference type="NCBI Taxonomy" id="195748"/>
    <lineage>
        <taxon>Bacteria</taxon>
        <taxon>Bacillati</taxon>
        <taxon>Actinomycetota</taxon>
        <taxon>Actinomycetes</taxon>
        <taxon>Micrococcales</taxon>
        <taxon>Promicromonosporaceae</taxon>
        <taxon>Promicromonospora</taxon>
    </lineage>
</organism>
<dbReference type="RefSeq" id="WP_377179536.1">
    <property type="nucleotide sequence ID" value="NZ_JBHUOG010000001.1"/>
</dbReference>
<keyword evidence="1" id="KW-0805">Transcription regulation</keyword>
<dbReference type="Gene3D" id="1.10.357.10">
    <property type="entry name" value="Tetracycline Repressor, domain 2"/>
    <property type="match status" value="1"/>
</dbReference>
<dbReference type="Gene3D" id="1.10.10.60">
    <property type="entry name" value="Homeodomain-like"/>
    <property type="match status" value="1"/>
</dbReference>
<evidence type="ECO:0000256" key="2">
    <source>
        <dbReference type="ARBA" id="ARBA00023125"/>
    </source>
</evidence>
<proteinExistence type="predicted"/>
<evidence type="ECO:0000313" key="7">
    <source>
        <dbReference type="Proteomes" id="UP001597479"/>
    </source>
</evidence>
<sequence length="256" mass="27423">MPRTARPPRDPLALVGLLWEPSTRVGRSGVTIGSIVTAAIELTDAEGLSALTMRRVADDVGVPVMTLYGHVPGKAELIELMLDRVAGATYAGHDVPGDVGDWRAGLEHIAQRVFDHGCAHPWAHEVPPARPVLGPGVCRTYELELAPLDGIGLELLEMDETLTAVRSLATSAARWQVTLDAARRDSQLTDLEWWELVGPRIAQAMRDEHLPISSKVGQAVASAGDPQRTLAAGLRLMLDGLERRLDLGPSPLPGSA</sequence>
<dbReference type="PROSITE" id="PS50977">
    <property type="entry name" value="HTH_TETR_2"/>
    <property type="match status" value="1"/>
</dbReference>
<comment type="caution">
    <text evidence="6">The sequence shown here is derived from an EMBL/GenBank/DDBJ whole genome shotgun (WGS) entry which is preliminary data.</text>
</comment>
<dbReference type="InterPro" id="IPR001647">
    <property type="entry name" value="HTH_TetR"/>
</dbReference>
<accession>A0ABW5VKM5</accession>
<dbReference type="PANTHER" id="PTHR30055">
    <property type="entry name" value="HTH-TYPE TRANSCRIPTIONAL REGULATOR RUTR"/>
    <property type="match status" value="1"/>
</dbReference>
<dbReference type="SUPFAM" id="SSF48498">
    <property type="entry name" value="Tetracyclin repressor-like, C-terminal domain"/>
    <property type="match status" value="1"/>
</dbReference>
<evidence type="ECO:0000256" key="1">
    <source>
        <dbReference type="ARBA" id="ARBA00023015"/>
    </source>
</evidence>
<dbReference type="InterPro" id="IPR009057">
    <property type="entry name" value="Homeodomain-like_sf"/>
</dbReference>
<evidence type="ECO:0000313" key="6">
    <source>
        <dbReference type="EMBL" id="MFD2792167.1"/>
    </source>
</evidence>
<feature type="domain" description="HTH tetR-type" evidence="5">
    <location>
        <begin position="29"/>
        <end position="89"/>
    </location>
</feature>